<evidence type="ECO:0000313" key="2">
    <source>
        <dbReference type="Proteomes" id="UP000016933"/>
    </source>
</evidence>
<dbReference type="Gene3D" id="3.30.70.100">
    <property type="match status" value="1"/>
</dbReference>
<reference evidence="1 2" key="2">
    <citation type="journal article" date="2012" name="PLoS Pathog.">
        <title>Diverse lifestyles and strategies of plant pathogenesis encoded in the genomes of eighteen Dothideomycetes fungi.</title>
        <authorList>
            <person name="Ohm R.A."/>
            <person name="Feau N."/>
            <person name="Henrissat B."/>
            <person name="Schoch C.L."/>
            <person name="Horwitz B.A."/>
            <person name="Barry K.W."/>
            <person name="Condon B.J."/>
            <person name="Copeland A.C."/>
            <person name="Dhillon B."/>
            <person name="Glaser F."/>
            <person name="Hesse C.N."/>
            <person name="Kosti I."/>
            <person name="LaButti K."/>
            <person name="Lindquist E.A."/>
            <person name="Lucas S."/>
            <person name="Salamov A.A."/>
            <person name="Bradshaw R.E."/>
            <person name="Ciuffetti L."/>
            <person name="Hamelin R.C."/>
            <person name="Kema G.H.J."/>
            <person name="Lawrence C."/>
            <person name="Scott J.A."/>
            <person name="Spatafora J.W."/>
            <person name="Turgeon B.G."/>
            <person name="de Wit P.J.G.M."/>
            <person name="Zhong S."/>
            <person name="Goodwin S.B."/>
            <person name="Grigoriev I.V."/>
        </authorList>
    </citation>
    <scope>NUCLEOTIDE SEQUENCE [LARGE SCALE GENOMIC DNA]</scope>
    <source>
        <strain evidence="2">NZE10 / CBS 128990</strain>
    </source>
</reference>
<dbReference type="HOGENOM" id="CLU_1004815_0_0_1"/>
<name>N1PML6_DOTSN</name>
<dbReference type="Proteomes" id="UP000016933">
    <property type="component" value="Unassembled WGS sequence"/>
</dbReference>
<evidence type="ECO:0008006" key="3">
    <source>
        <dbReference type="Google" id="ProtNLM"/>
    </source>
</evidence>
<evidence type="ECO:0000313" key="1">
    <source>
        <dbReference type="EMBL" id="EME44642.1"/>
    </source>
</evidence>
<keyword evidence="2" id="KW-1185">Reference proteome</keyword>
<protein>
    <recommendedName>
        <fullName evidence="3">EthD domain-containing protein</fullName>
    </recommendedName>
</protein>
<organism evidence="1 2">
    <name type="scientific">Dothistroma septosporum (strain NZE10 / CBS 128990)</name>
    <name type="common">Red band needle blight fungus</name>
    <name type="synonym">Mycosphaerella pini</name>
    <dbReference type="NCBI Taxonomy" id="675120"/>
    <lineage>
        <taxon>Eukaryota</taxon>
        <taxon>Fungi</taxon>
        <taxon>Dikarya</taxon>
        <taxon>Ascomycota</taxon>
        <taxon>Pezizomycotina</taxon>
        <taxon>Dothideomycetes</taxon>
        <taxon>Dothideomycetidae</taxon>
        <taxon>Mycosphaerellales</taxon>
        <taxon>Mycosphaerellaceae</taxon>
        <taxon>Dothistroma</taxon>
    </lineage>
</organism>
<dbReference type="AlphaFoldDB" id="N1PML6"/>
<dbReference type="OrthoDB" id="265717at2759"/>
<proteinExistence type="predicted"/>
<dbReference type="EMBL" id="KB446539">
    <property type="protein sequence ID" value="EME44642.1"/>
    <property type="molecule type" value="Genomic_DNA"/>
</dbReference>
<sequence>MPRCTIHLISLVKGIPPEKVINQLLADHAPVLLKGIPHGWVHQPHHLNKSELLSQEWDLFMMLPSNLQLSFRSDSVPAHVSVNVTLGESQYEKLLGHADELPRPSSNTPPLPVEWPGTGSITQDAIVDTQPGALKPGELHLDSGMAKFLSSALPTAAANAPVSFFNLFKYRNNDRSVHDSYMDGFKRSFGSAAGATVKFMGPVASDMSYNAGDGSAASDGTGGERWDDANLVQYDSVWHYAYMLSTTEYKGLNQQKVAGLMDTCILLVSEIELARST</sequence>
<dbReference type="PANTHER" id="PTHR40257:SF1">
    <property type="entry name" value="DUF1330 DOMAIN-CONTAINING PROTEIN"/>
    <property type="match status" value="1"/>
</dbReference>
<gene>
    <name evidence="1" type="ORF">DOTSEDRAFT_72184</name>
</gene>
<accession>N1PML6</accession>
<reference evidence="2" key="1">
    <citation type="journal article" date="2012" name="PLoS Genet.">
        <title>The genomes of the fungal plant pathogens Cladosporium fulvum and Dothistroma septosporum reveal adaptation to different hosts and lifestyles but also signatures of common ancestry.</title>
        <authorList>
            <person name="de Wit P.J.G.M."/>
            <person name="van der Burgt A."/>
            <person name="Oekmen B."/>
            <person name="Stergiopoulos I."/>
            <person name="Abd-Elsalam K.A."/>
            <person name="Aerts A.L."/>
            <person name="Bahkali A.H."/>
            <person name="Beenen H.G."/>
            <person name="Chettri P."/>
            <person name="Cox M.P."/>
            <person name="Datema E."/>
            <person name="de Vries R.P."/>
            <person name="Dhillon B."/>
            <person name="Ganley A.R."/>
            <person name="Griffiths S.A."/>
            <person name="Guo Y."/>
            <person name="Hamelin R.C."/>
            <person name="Henrissat B."/>
            <person name="Kabir M.S."/>
            <person name="Jashni M.K."/>
            <person name="Kema G."/>
            <person name="Klaubauf S."/>
            <person name="Lapidus A."/>
            <person name="Levasseur A."/>
            <person name="Lindquist E."/>
            <person name="Mehrabi R."/>
            <person name="Ohm R.A."/>
            <person name="Owen T.J."/>
            <person name="Salamov A."/>
            <person name="Schwelm A."/>
            <person name="Schijlen E."/>
            <person name="Sun H."/>
            <person name="van den Burg H.A."/>
            <person name="van Ham R.C.H.J."/>
            <person name="Zhang S."/>
            <person name="Goodwin S.B."/>
            <person name="Grigoriev I.V."/>
            <person name="Collemare J."/>
            <person name="Bradshaw R.E."/>
        </authorList>
    </citation>
    <scope>NUCLEOTIDE SEQUENCE [LARGE SCALE GENOMIC DNA]</scope>
    <source>
        <strain evidence="2">NZE10 / CBS 128990</strain>
    </source>
</reference>
<dbReference type="PANTHER" id="PTHR40257">
    <property type="match status" value="1"/>
</dbReference>